<name>M4VYC7_9BACT</name>
<reference evidence="2 3" key="1">
    <citation type="journal article" date="2013" name="ISME J.">
        <title>By their genes ye shall know them: genomic signatures of predatory bacteria.</title>
        <authorList>
            <person name="Pasternak Z."/>
            <person name="Pietrokovski S."/>
            <person name="Rotem O."/>
            <person name="Gophna U."/>
            <person name="Lurie-Weinberger M.N."/>
            <person name="Jurkevitch E."/>
        </authorList>
    </citation>
    <scope>NUCLEOTIDE SEQUENCE [LARGE SCALE GENOMIC DNA]</scope>
    <source>
        <strain evidence="2">EPB</strain>
    </source>
</reference>
<proteinExistence type="predicted"/>
<dbReference type="OrthoDB" id="9804124at2"/>
<protein>
    <submittedName>
        <fullName evidence="2">Uncharacterized protein</fullName>
    </submittedName>
</protein>
<dbReference type="HOGENOM" id="CLU_1114813_0_0_5"/>
<gene>
    <name evidence="2" type="ORF">A11S_1380</name>
</gene>
<dbReference type="PATRIC" id="fig|349215.9.peg.1329"/>
<accession>M4VYC7</accession>
<dbReference type="KEGG" id="man:A11S_1380"/>
<evidence type="ECO:0000256" key="1">
    <source>
        <dbReference type="SAM" id="SignalP"/>
    </source>
</evidence>
<sequence length="249" mass="26290">MIARFAILLATLTLLSSGPARAQDATCAGADTACILGTLDKTADTITDKKWRDQTLREVAKLYAAKGDTDQAIAVIGKIENPDTRALTIRGIGMALARLNWTADKYGPVFTALQAEAGKIDHAASHAIALTYIAMSQAYAGDDAGATATAQSMTNVALRNKAFGENAEIQAARGDVDTALTSLAAVEDAQYRDKQAQIVAKILTDSGAYDKAIRIANSIATPYAQAQAMLYIAAKQITPHESDLGQKDE</sequence>
<organism evidence="2 3">
    <name type="scientific">Micavibrio aeruginosavorus EPB</name>
    <dbReference type="NCBI Taxonomy" id="349215"/>
    <lineage>
        <taxon>Bacteria</taxon>
        <taxon>Pseudomonadati</taxon>
        <taxon>Bdellovibrionota</taxon>
        <taxon>Bdellovibrionia</taxon>
        <taxon>Bdellovibrionales</taxon>
        <taxon>Pseudobdellovibrionaceae</taxon>
        <taxon>Micavibrio</taxon>
    </lineage>
</organism>
<dbReference type="InterPro" id="IPR011990">
    <property type="entry name" value="TPR-like_helical_dom_sf"/>
</dbReference>
<feature type="signal peptide" evidence="1">
    <location>
        <begin position="1"/>
        <end position="22"/>
    </location>
</feature>
<dbReference type="EMBL" id="CP003538">
    <property type="protein sequence ID" value="AGH98189.1"/>
    <property type="molecule type" value="Genomic_DNA"/>
</dbReference>
<dbReference type="RefSeq" id="WP_015467723.1">
    <property type="nucleotide sequence ID" value="NC_020812.1"/>
</dbReference>
<keyword evidence="1" id="KW-0732">Signal</keyword>
<evidence type="ECO:0000313" key="2">
    <source>
        <dbReference type="EMBL" id="AGH98189.1"/>
    </source>
</evidence>
<dbReference type="AlphaFoldDB" id="M4VYC7"/>
<dbReference type="STRING" id="349215.A11S_1380"/>
<evidence type="ECO:0000313" key="3">
    <source>
        <dbReference type="Proteomes" id="UP000011932"/>
    </source>
</evidence>
<dbReference type="Proteomes" id="UP000011932">
    <property type="component" value="Chromosome"/>
</dbReference>
<feature type="chain" id="PRO_5004060532" evidence="1">
    <location>
        <begin position="23"/>
        <end position="249"/>
    </location>
</feature>
<dbReference type="Gene3D" id="1.25.40.10">
    <property type="entry name" value="Tetratricopeptide repeat domain"/>
    <property type="match status" value="1"/>
</dbReference>